<dbReference type="Proteomes" id="UP000800036">
    <property type="component" value="Unassembled WGS sequence"/>
</dbReference>
<feature type="signal peptide" evidence="12">
    <location>
        <begin position="1"/>
        <end position="21"/>
    </location>
</feature>
<dbReference type="PIRSF" id="PIRSF001031">
    <property type="entry name" value="Glu-a-glcsd_SBD"/>
    <property type="match status" value="1"/>
</dbReference>
<dbReference type="PANTHER" id="PTHR31616:SF12">
    <property type="entry name" value="GLUCOAMYLASE"/>
    <property type="match status" value="1"/>
</dbReference>
<dbReference type="InterPro" id="IPR002044">
    <property type="entry name" value="CBM20"/>
</dbReference>
<evidence type="ECO:0000256" key="6">
    <source>
        <dbReference type="ARBA" id="ARBA00023277"/>
    </source>
</evidence>
<evidence type="ECO:0000256" key="3">
    <source>
        <dbReference type="ARBA" id="ARBA00022729"/>
    </source>
</evidence>
<evidence type="ECO:0000256" key="12">
    <source>
        <dbReference type="SAM" id="SignalP"/>
    </source>
</evidence>
<evidence type="ECO:0000256" key="10">
    <source>
        <dbReference type="PIRSR" id="PIRSR001031-1"/>
    </source>
</evidence>
<keyword evidence="8 9" id="KW-0624">Polysaccharide degradation</keyword>
<dbReference type="GO" id="GO:0000272">
    <property type="term" value="P:polysaccharide catabolic process"/>
    <property type="evidence" value="ECO:0007669"/>
    <property type="project" value="UniProtKB-KW"/>
</dbReference>
<dbReference type="InterPro" id="IPR046966">
    <property type="entry name" value="Glucoamylase_active_site"/>
</dbReference>
<dbReference type="GO" id="GO:2001070">
    <property type="term" value="F:starch binding"/>
    <property type="evidence" value="ECO:0007669"/>
    <property type="project" value="InterPro"/>
</dbReference>
<dbReference type="PANTHER" id="PTHR31616">
    <property type="entry name" value="TREHALASE"/>
    <property type="match status" value="1"/>
</dbReference>
<dbReference type="SUPFAM" id="SSF48208">
    <property type="entry name" value="Six-hairpin glycosidases"/>
    <property type="match status" value="1"/>
</dbReference>
<dbReference type="PROSITE" id="PS00820">
    <property type="entry name" value="GLUCOAMYLASE"/>
    <property type="match status" value="1"/>
</dbReference>
<dbReference type="EMBL" id="ML976732">
    <property type="protein sequence ID" value="KAF1967435.1"/>
    <property type="molecule type" value="Genomic_DNA"/>
</dbReference>
<evidence type="ECO:0000313" key="15">
    <source>
        <dbReference type="Proteomes" id="UP000800036"/>
    </source>
</evidence>
<dbReference type="InterPro" id="IPR012341">
    <property type="entry name" value="6hp_glycosidase-like_sf"/>
</dbReference>
<feature type="active site" description="Proton donor" evidence="10">
    <location>
        <position position="208"/>
    </location>
</feature>
<dbReference type="Pfam" id="PF00723">
    <property type="entry name" value="Glyco_hydro_15"/>
    <property type="match status" value="1"/>
</dbReference>
<keyword evidence="15" id="KW-1185">Reference proteome</keyword>
<evidence type="ECO:0000256" key="5">
    <source>
        <dbReference type="ARBA" id="ARBA00023180"/>
    </source>
</evidence>
<dbReference type="InterPro" id="IPR013783">
    <property type="entry name" value="Ig-like_fold"/>
</dbReference>
<dbReference type="InterPro" id="IPR008291">
    <property type="entry name" value="Glucoamylase_SBD"/>
</dbReference>
<dbReference type="FunFam" id="1.50.10.10:FF:000018">
    <property type="entry name" value="Glucoamylase"/>
    <property type="match status" value="1"/>
</dbReference>
<keyword evidence="6 9" id="KW-0119">Carbohydrate metabolism</keyword>
<reference evidence="14" key="1">
    <citation type="journal article" date="2020" name="Stud. Mycol.">
        <title>101 Dothideomycetes genomes: a test case for predicting lifestyles and emergence of pathogens.</title>
        <authorList>
            <person name="Haridas S."/>
            <person name="Albert R."/>
            <person name="Binder M."/>
            <person name="Bloem J."/>
            <person name="Labutti K."/>
            <person name="Salamov A."/>
            <person name="Andreopoulos B."/>
            <person name="Baker S."/>
            <person name="Barry K."/>
            <person name="Bills G."/>
            <person name="Bluhm B."/>
            <person name="Cannon C."/>
            <person name="Castanera R."/>
            <person name="Culley D."/>
            <person name="Daum C."/>
            <person name="Ezra D."/>
            <person name="Gonzalez J."/>
            <person name="Henrissat B."/>
            <person name="Kuo A."/>
            <person name="Liang C."/>
            <person name="Lipzen A."/>
            <person name="Lutzoni F."/>
            <person name="Magnuson J."/>
            <person name="Mondo S."/>
            <person name="Nolan M."/>
            <person name="Ohm R."/>
            <person name="Pangilinan J."/>
            <person name="Park H.-J."/>
            <person name="Ramirez L."/>
            <person name="Alfaro M."/>
            <person name="Sun H."/>
            <person name="Tritt A."/>
            <person name="Yoshinaga Y."/>
            <person name="Zwiers L.-H."/>
            <person name="Turgeon B."/>
            <person name="Goodwin S."/>
            <person name="Spatafora J."/>
            <person name="Crous P."/>
            <person name="Grigoriev I."/>
        </authorList>
    </citation>
    <scope>NUCLEOTIDE SEQUENCE</scope>
    <source>
        <strain evidence="14">CBS 107.79</strain>
    </source>
</reference>
<proteinExistence type="inferred from homology"/>
<keyword evidence="5" id="KW-0325">Glycoprotein</keyword>
<evidence type="ECO:0000256" key="4">
    <source>
        <dbReference type="ARBA" id="ARBA00022801"/>
    </source>
</evidence>
<dbReference type="Pfam" id="PF00686">
    <property type="entry name" value="CBM_20"/>
    <property type="match status" value="1"/>
</dbReference>
<dbReference type="InterPro" id="IPR008928">
    <property type="entry name" value="6-hairpin_glycosidase_sf"/>
</dbReference>
<dbReference type="PROSITE" id="PS51166">
    <property type="entry name" value="CBM20"/>
    <property type="match status" value="1"/>
</dbReference>
<gene>
    <name evidence="14" type="ORF">BU23DRAFT_290525</name>
</gene>
<dbReference type="Gene3D" id="1.50.10.10">
    <property type="match status" value="1"/>
</dbReference>
<feature type="domain" description="CBM20" evidence="13">
    <location>
        <begin position="509"/>
        <end position="618"/>
    </location>
</feature>
<keyword evidence="3 12" id="KW-0732">Signal</keyword>
<evidence type="ECO:0000256" key="7">
    <source>
        <dbReference type="ARBA" id="ARBA00023295"/>
    </source>
</evidence>
<evidence type="ECO:0000313" key="14">
    <source>
        <dbReference type="EMBL" id="KAF1967435.1"/>
    </source>
</evidence>
<dbReference type="InterPro" id="IPR013784">
    <property type="entry name" value="Carb-bd-like_fold"/>
</dbReference>
<evidence type="ECO:0000256" key="8">
    <source>
        <dbReference type="ARBA" id="ARBA00023326"/>
    </source>
</evidence>
<dbReference type="PRINTS" id="PR00736">
    <property type="entry name" value="GLHYDRLASE15"/>
</dbReference>
<feature type="binding site" evidence="11">
    <location>
        <position position="147"/>
    </location>
    <ligand>
        <name>substrate</name>
    </ligand>
</feature>
<evidence type="ECO:0000256" key="9">
    <source>
        <dbReference type="PIRNR" id="PIRNR001031"/>
    </source>
</evidence>
<sequence length="619" mass="67538">MLFRGVLAAALAATSLHGTLAKPVRRQDGLADRIEAENEIALQGVLNNIGPDGSQAPGASPGVIIASPSTENPNYYYTWTRDAALTLKMVVDEFLHGNEDLQSYIREYVEAQAILQTVSNPSGALTSGRGLGEPKFYANLTRFNGDWGRPQRDGPALRATALITYSRYLLNTGELADEDEAKCIWPAIQNDLNYVAQYWSQTGFDLWEEVDGSSFFTTAVQHRALVEGAALGKALSEDVSAFESQAPNVLCFLQTFWNGKYAVANIKVKQQGFSRSGIDANTVLTSIATFDPEASCDDTLFQPCSSRALSNLKEYVDAFRSIYTINQDVQTGTGVATGRYAEDVYYDGNPWYLTTFAVAEQLYDAIQQWSTINNINIDDGSLAFWQSVYPSAQPGTYTGGSNTHFTELIDAVLAYADGFVETALRYVPETGTLAEQYGREDGFPLSARDLTWSYASFVTMRGARLAATSDYAQVPSWGAPSSPHVPSTCTPSSVKGIYAPAVSAGAPEDAPTCTYLVTFNLNATTFYGENMYLSGSSAELANWRVDEALAGSADGYTNERPLWTWTVELPEGASIEYKFLRKRPNGEVLHEFANRELEVPECGDEVPGTTTVEAAWNIT</sequence>
<protein>
    <recommendedName>
        <fullName evidence="9">Glucoamylase</fullName>
        <ecNumber evidence="9">3.2.1.3</ecNumber>
    </recommendedName>
    <alternativeName>
        <fullName evidence="9">1,4-alpha-D-glucan glucohydrolase</fullName>
    </alternativeName>
    <alternativeName>
        <fullName evidence="9">Glucan 1,4-alpha-glucosidase</fullName>
    </alternativeName>
</protein>
<feature type="active site" description="Proton acceptor" evidence="10">
    <location>
        <position position="205"/>
    </location>
</feature>
<evidence type="ECO:0000259" key="13">
    <source>
        <dbReference type="PROSITE" id="PS51166"/>
    </source>
</evidence>
<dbReference type="Gene3D" id="2.60.40.10">
    <property type="entry name" value="Immunoglobulins"/>
    <property type="match status" value="1"/>
</dbReference>
<keyword evidence="7 9" id="KW-0326">Glycosidase</keyword>
<name>A0A6A5URC8_9PLEO</name>
<evidence type="ECO:0000256" key="11">
    <source>
        <dbReference type="PIRSR" id="PIRSR001031-2"/>
    </source>
</evidence>
<comment type="similarity">
    <text evidence="2 9">Belongs to the glycosyl hydrolase 15 family.</text>
</comment>
<feature type="chain" id="PRO_5025689486" description="Glucoamylase" evidence="12">
    <location>
        <begin position="22"/>
        <end position="619"/>
    </location>
</feature>
<dbReference type="SMART" id="SM01065">
    <property type="entry name" value="CBM_2"/>
    <property type="match status" value="1"/>
</dbReference>
<dbReference type="EC" id="3.2.1.3" evidence="9"/>
<evidence type="ECO:0000256" key="1">
    <source>
        <dbReference type="ARBA" id="ARBA00001863"/>
    </source>
</evidence>
<accession>A0A6A5URC8</accession>
<dbReference type="SUPFAM" id="SSF49452">
    <property type="entry name" value="Starch-binding domain-like"/>
    <property type="match status" value="1"/>
</dbReference>
<dbReference type="GO" id="GO:0000324">
    <property type="term" value="C:fungal-type vacuole"/>
    <property type="evidence" value="ECO:0007669"/>
    <property type="project" value="TreeGrafter"/>
</dbReference>
<dbReference type="OrthoDB" id="6123450at2759"/>
<evidence type="ECO:0000256" key="2">
    <source>
        <dbReference type="ARBA" id="ARBA00006188"/>
    </source>
</evidence>
<comment type="catalytic activity">
    <reaction evidence="1 9">
        <text>Hydrolysis of terminal (1-&gt;4)-linked alpha-D-glucose residues successively from non-reducing ends of the chains with release of beta-D-glucose.</text>
        <dbReference type="EC" id="3.2.1.3"/>
    </reaction>
</comment>
<dbReference type="GO" id="GO:0004339">
    <property type="term" value="F:glucan 1,4-alpha-glucosidase activity"/>
    <property type="evidence" value="ECO:0007669"/>
    <property type="project" value="UniProtKB-EC"/>
</dbReference>
<dbReference type="InterPro" id="IPR000165">
    <property type="entry name" value="Glucoamylase"/>
</dbReference>
<dbReference type="AlphaFoldDB" id="A0A6A5URC8"/>
<keyword evidence="4 9" id="KW-0378">Hydrolase</keyword>
<dbReference type="InterPro" id="IPR011613">
    <property type="entry name" value="GH15-like"/>
</dbReference>
<organism evidence="14 15">
    <name type="scientific">Bimuria novae-zelandiae CBS 107.79</name>
    <dbReference type="NCBI Taxonomy" id="1447943"/>
    <lineage>
        <taxon>Eukaryota</taxon>
        <taxon>Fungi</taxon>
        <taxon>Dikarya</taxon>
        <taxon>Ascomycota</taxon>
        <taxon>Pezizomycotina</taxon>
        <taxon>Dothideomycetes</taxon>
        <taxon>Pleosporomycetidae</taxon>
        <taxon>Pleosporales</taxon>
        <taxon>Massarineae</taxon>
        <taxon>Didymosphaeriaceae</taxon>
        <taxon>Bimuria</taxon>
    </lineage>
</organism>